<dbReference type="STRING" id="1166340.SAMN05192583_3617"/>
<keyword evidence="1" id="KW-0732">Signal</keyword>
<dbReference type="InterPro" id="IPR016047">
    <property type="entry name" value="M23ase_b-sheet_dom"/>
</dbReference>
<accession>A0A1H8JK44</accession>
<dbReference type="Proteomes" id="UP000199206">
    <property type="component" value="Unassembled WGS sequence"/>
</dbReference>
<dbReference type="PANTHER" id="PTHR21666">
    <property type="entry name" value="PEPTIDASE-RELATED"/>
    <property type="match status" value="1"/>
</dbReference>
<evidence type="ECO:0000259" key="2">
    <source>
        <dbReference type="Pfam" id="PF01551"/>
    </source>
</evidence>
<dbReference type="EMBL" id="FOCF01000014">
    <property type="protein sequence ID" value="SEN81120.1"/>
    <property type="molecule type" value="Genomic_DNA"/>
</dbReference>
<dbReference type="GO" id="GO:0004222">
    <property type="term" value="F:metalloendopeptidase activity"/>
    <property type="evidence" value="ECO:0007669"/>
    <property type="project" value="TreeGrafter"/>
</dbReference>
<evidence type="ECO:0000313" key="4">
    <source>
        <dbReference type="Proteomes" id="UP000199206"/>
    </source>
</evidence>
<dbReference type="PANTHER" id="PTHR21666:SF289">
    <property type="entry name" value="L-ALA--D-GLU ENDOPEPTIDASE"/>
    <property type="match status" value="1"/>
</dbReference>
<evidence type="ECO:0000313" key="3">
    <source>
        <dbReference type="EMBL" id="SEN81120.1"/>
    </source>
</evidence>
<dbReference type="Gene3D" id="3.10.450.350">
    <property type="match status" value="1"/>
</dbReference>
<dbReference type="InterPro" id="IPR011055">
    <property type="entry name" value="Dup_hybrid_motif"/>
</dbReference>
<dbReference type="SUPFAM" id="SSF51261">
    <property type="entry name" value="Duplicated hybrid motif"/>
    <property type="match status" value="1"/>
</dbReference>
<sequence>MAYAQSLHPAHGRHGPSQRPPLLAAVNLTLATRLHTQSASIGGRSPKVFLRNEHGLELAGAGASRPVTPAASPFGRALVRKQDLHPLERLRIAAQRVDWVPDLGSQIGSAGWWRGLLTCVGLCAATWALSPGLRPVIGDVPAPLGGTTADEARAQAIAPLAMGADTGRRMAANDLAVPLAEAPERPQIELSATLGEGDDFRRMLERAGVGRADATAAAALVGQTGELGDIAPGTRVALVLGRRASKMVPRPLEGLRMRARFDLNVSINRGASGLAMTRQPIAIDRTPLHLQGLVGNSLYRSARAAGAPAKAVETYLKALADRLSIGRDIHAADRFDMVIERERAATGETRTGQLLYAGIDGARSRTRLVRWTLDGKEGWFDANGEVERRGQMGMPVAGRITSAFGWRMHPLLGFTKLHKGMDIGAAYGSPIYAAIDGMVSFAGRAGGYGNFVKLAHQSGLASGYGHMSRIAVRPGQRVARGQVIGYVGSTGLSTGPHLHWEVWKNGQSINPRSISFDSIQRLSGAKLAALKARVAQLLSVTPGR</sequence>
<keyword evidence="3" id="KW-0378">Hydrolase</keyword>
<organism evidence="3 4">
    <name type="scientific">Sphingomonas gellani</name>
    <dbReference type="NCBI Taxonomy" id="1166340"/>
    <lineage>
        <taxon>Bacteria</taxon>
        <taxon>Pseudomonadati</taxon>
        <taxon>Pseudomonadota</taxon>
        <taxon>Alphaproteobacteria</taxon>
        <taxon>Sphingomonadales</taxon>
        <taxon>Sphingomonadaceae</taxon>
        <taxon>Sphingomonas</taxon>
    </lineage>
</organism>
<protein>
    <submittedName>
        <fullName evidence="3">Murein DD-endopeptidase MepM and murein hydrolase activator NlpD, contain LysM domain</fullName>
    </submittedName>
</protein>
<dbReference type="InterPro" id="IPR050570">
    <property type="entry name" value="Cell_wall_metabolism_enzyme"/>
</dbReference>
<reference evidence="4" key="1">
    <citation type="submission" date="2016-10" db="EMBL/GenBank/DDBJ databases">
        <authorList>
            <person name="Varghese N."/>
            <person name="Submissions S."/>
        </authorList>
    </citation>
    <scope>NUCLEOTIDE SEQUENCE [LARGE SCALE GENOMIC DNA]</scope>
    <source>
        <strain evidence="4">S6-262</strain>
    </source>
</reference>
<gene>
    <name evidence="3" type="ORF">SAMN05192583_3617</name>
</gene>
<feature type="domain" description="M23ase beta-sheet core" evidence="2">
    <location>
        <begin position="417"/>
        <end position="511"/>
    </location>
</feature>
<dbReference type="AlphaFoldDB" id="A0A1H8JK44"/>
<dbReference type="Pfam" id="PF01551">
    <property type="entry name" value="Peptidase_M23"/>
    <property type="match status" value="1"/>
</dbReference>
<dbReference type="FunFam" id="2.70.70.10:FF:000006">
    <property type="entry name" value="M23 family peptidase"/>
    <property type="match status" value="1"/>
</dbReference>
<dbReference type="Gene3D" id="2.70.70.10">
    <property type="entry name" value="Glucose Permease (Domain IIA)"/>
    <property type="match status" value="1"/>
</dbReference>
<evidence type="ECO:0000256" key="1">
    <source>
        <dbReference type="ARBA" id="ARBA00022729"/>
    </source>
</evidence>
<dbReference type="CDD" id="cd12797">
    <property type="entry name" value="M23_peptidase"/>
    <property type="match status" value="1"/>
</dbReference>
<proteinExistence type="predicted"/>
<keyword evidence="4" id="KW-1185">Reference proteome</keyword>
<name>A0A1H8JK44_9SPHN</name>